<gene>
    <name evidence="3" type="ORF">HTY61_00020</name>
</gene>
<proteinExistence type="predicted"/>
<evidence type="ECO:0000256" key="1">
    <source>
        <dbReference type="ARBA" id="ARBA00022729"/>
    </source>
</evidence>
<dbReference type="Pfam" id="PF13505">
    <property type="entry name" value="OMP_b-brl"/>
    <property type="match status" value="1"/>
</dbReference>
<keyword evidence="1" id="KW-0732">Signal</keyword>
<name>A0A6N1VNE0_9HYPH</name>
<dbReference type="Proteomes" id="UP000509367">
    <property type="component" value="Chromosome"/>
</dbReference>
<evidence type="ECO:0000259" key="2">
    <source>
        <dbReference type="Pfam" id="PF13505"/>
    </source>
</evidence>
<organism evidence="3 4">
    <name type="scientific">Oricola thermophila</name>
    <dbReference type="NCBI Taxonomy" id="2742145"/>
    <lineage>
        <taxon>Bacteria</taxon>
        <taxon>Pseudomonadati</taxon>
        <taxon>Pseudomonadota</taxon>
        <taxon>Alphaproteobacteria</taxon>
        <taxon>Hyphomicrobiales</taxon>
        <taxon>Ahrensiaceae</taxon>
        <taxon>Oricola</taxon>
    </lineage>
</organism>
<dbReference type="EMBL" id="CP054836">
    <property type="protein sequence ID" value="QKV20457.1"/>
    <property type="molecule type" value="Genomic_DNA"/>
</dbReference>
<dbReference type="InterPro" id="IPR027385">
    <property type="entry name" value="Beta-barrel_OMP"/>
</dbReference>
<dbReference type="SUPFAM" id="SSF56925">
    <property type="entry name" value="OMPA-like"/>
    <property type="match status" value="1"/>
</dbReference>
<dbReference type="AlphaFoldDB" id="A0A6N1VNE0"/>
<protein>
    <submittedName>
        <fullName evidence="3">Porin family protein</fullName>
    </submittedName>
</protein>
<keyword evidence="4" id="KW-1185">Reference proteome</keyword>
<evidence type="ECO:0000313" key="3">
    <source>
        <dbReference type="EMBL" id="QKV20457.1"/>
    </source>
</evidence>
<reference evidence="3 4" key="1">
    <citation type="submission" date="2020-06" db="EMBL/GenBank/DDBJ databases">
        <title>Oricola thermophila sp. nov. isolated from a tidal sediments.</title>
        <authorList>
            <person name="Kwon K.K."/>
            <person name="Yang S.-H."/>
            <person name="Park M.-J."/>
        </authorList>
    </citation>
    <scope>NUCLEOTIDE SEQUENCE [LARGE SCALE GENOMIC DNA]</scope>
    <source>
        <strain evidence="3 4">MEBiC13590</strain>
    </source>
</reference>
<dbReference type="Gene3D" id="2.40.160.20">
    <property type="match status" value="1"/>
</dbReference>
<evidence type="ECO:0000313" key="4">
    <source>
        <dbReference type="Proteomes" id="UP000509367"/>
    </source>
</evidence>
<feature type="domain" description="Outer membrane protein beta-barrel" evidence="2">
    <location>
        <begin position="10"/>
        <end position="208"/>
    </location>
</feature>
<sequence length="209" mass="22513">MAADYDMVVPLNSAQYAPAAIGAGWYLRGDVSYAANESVYDVNLLGTGVENNRFGGSIGLGYRFADMLRADINLSYVADDSLVYDDGVDYISAESRTWGAMANGYIDLGTVGGFTPYVGAGAGLLFSDQELRVNSPSLGVDFTATDNHYDFAYSLNAGFAYDLGANTQLDVGYQFLSAPGMEYVDLATGTIHEGVDFHQVRVGLRYEFQ</sequence>
<dbReference type="InterPro" id="IPR011250">
    <property type="entry name" value="OMP/PagP_B-barrel"/>
</dbReference>
<accession>A0A6N1VNE0</accession>
<dbReference type="KEGG" id="orm:HTY61_00020"/>